<dbReference type="EMBL" id="JAEAOA010000537">
    <property type="protein sequence ID" value="KAK3589053.1"/>
    <property type="molecule type" value="Genomic_DNA"/>
</dbReference>
<evidence type="ECO:0000313" key="1">
    <source>
        <dbReference type="EMBL" id="KAK3589053.1"/>
    </source>
</evidence>
<comment type="caution">
    <text evidence="1">The sequence shown here is derived from an EMBL/GenBank/DDBJ whole genome shotgun (WGS) entry which is preliminary data.</text>
</comment>
<evidence type="ECO:0000313" key="2">
    <source>
        <dbReference type="Proteomes" id="UP001195483"/>
    </source>
</evidence>
<organism evidence="1 2">
    <name type="scientific">Potamilus streckersoni</name>
    <dbReference type="NCBI Taxonomy" id="2493646"/>
    <lineage>
        <taxon>Eukaryota</taxon>
        <taxon>Metazoa</taxon>
        <taxon>Spiralia</taxon>
        <taxon>Lophotrochozoa</taxon>
        <taxon>Mollusca</taxon>
        <taxon>Bivalvia</taxon>
        <taxon>Autobranchia</taxon>
        <taxon>Heteroconchia</taxon>
        <taxon>Palaeoheterodonta</taxon>
        <taxon>Unionida</taxon>
        <taxon>Unionoidea</taxon>
        <taxon>Unionidae</taxon>
        <taxon>Ambleminae</taxon>
        <taxon>Lampsilini</taxon>
        <taxon>Potamilus</taxon>
    </lineage>
</organism>
<protein>
    <submittedName>
        <fullName evidence="1">Uncharacterized protein</fullName>
    </submittedName>
</protein>
<accession>A0AAE0SCB4</accession>
<proteinExistence type="predicted"/>
<reference evidence="1" key="3">
    <citation type="submission" date="2023-05" db="EMBL/GenBank/DDBJ databases">
        <authorList>
            <person name="Smith C.H."/>
        </authorList>
    </citation>
    <scope>NUCLEOTIDE SEQUENCE</scope>
    <source>
        <strain evidence="1">CHS0354</strain>
        <tissue evidence="1">Mantle</tissue>
    </source>
</reference>
<keyword evidence="2" id="KW-1185">Reference proteome</keyword>
<dbReference type="AlphaFoldDB" id="A0AAE0SCB4"/>
<sequence>MMLNPRTTTITSVHHQKDMVNIHQGIKTHQKNMVYMHTSKASKQKKDRVYMHTSSQHNTSERCGIYAGNKHGVHIHIEASKHIRKIWYTSHPQNTERCVRKHIKPSKLDDLVYIISNHQIRKIMGYINASIYKNKIWHTHQTIKDLVYIASNH</sequence>
<gene>
    <name evidence="1" type="ORF">CHS0354_008004</name>
</gene>
<name>A0AAE0SCB4_9BIVA</name>
<reference evidence="1" key="1">
    <citation type="journal article" date="2021" name="Genome Biol. Evol.">
        <title>A High-Quality Reference Genome for a Parasitic Bivalve with Doubly Uniparental Inheritance (Bivalvia: Unionida).</title>
        <authorList>
            <person name="Smith C.H."/>
        </authorList>
    </citation>
    <scope>NUCLEOTIDE SEQUENCE</scope>
    <source>
        <strain evidence="1">CHS0354</strain>
    </source>
</reference>
<reference evidence="1" key="2">
    <citation type="journal article" date="2021" name="Genome Biol. Evol.">
        <title>Developing a high-quality reference genome for a parasitic bivalve with doubly uniparental inheritance (Bivalvia: Unionida).</title>
        <authorList>
            <person name="Smith C.H."/>
        </authorList>
    </citation>
    <scope>NUCLEOTIDE SEQUENCE</scope>
    <source>
        <strain evidence="1">CHS0354</strain>
        <tissue evidence="1">Mantle</tissue>
    </source>
</reference>
<dbReference type="Proteomes" id="UP001195483">
    <property type="component" value="Unassembled WGS sequence"/>
</dbReference>